<reference evidence="1 2" key="1">
    <citation type="journal article" date="2022" name="Allergy">
        <title>Genome assembly and annotation of Periplaneta americana reveal a comprehensive cockroach allergen profile.</title>
        <authorList>
            <person name="Wang L."/>
            <person name="Xiong Q."/>
            <person name="Saelim N."/>
            <person name="Wang L."/>
            <person name="Nong W."/>
            <person name="Wan A.T."/>
            <person name="Shi M."/>
            <person name="Liu X."/>
            <person name="Cao Q."/>
            <person name="Hui J.H.L."/>
            <person name="Sookrung N."/>
            <person name="Leung T.F."/>
            <person name="Tungtrongchitr A."/>
            <person name="Tsui S.K.W."/>
        </authorList>
    </citation>
    <scope>NUCLEOTIDE SEQUENCE [LARGE SCALE GENOMIC DNA]</scope>
    <source>
        <strain evidence="1">PWHHKU_190912</strain>
    </source>
</reference>
<gene>
    <name evidence="1" type="ORF">ANN_15785</name>
</gene>
<evidence type="ECO:0000313" key="1">
    <source>
        <dbReference type="EMBL" id="KAJ4433482.1"/>
    </source>
</evidence>
<name>A0ABQ8SH98_PERAM</name>
<sequence length="91" mass="10172">MAGLCGGGNKPPDSLKAICKRRKTRPPHTTMQVDDFDQCVIRRTVHGIYLKEKKVPIVPKLLTIIRQEIQYTFHGAGVTFSATETPQQVPI</sequence>
<accession>A0ABQ8SH98</accession>
<comment type="caution">
    <text evidence="1">The sequence shown here is derived from an EMBL/GenBank/DDBJ whole genome shotgun (WGS) entry which is preliminary data.</text>
</comment>
<protein>
    <submittedName>
        <fullName evidence="1">Uncharacterized protein</fullName>
    </submittedName>
</protein>
<dbReference type="EMBL" id="JAJSOF020000027">
    <property type="protein sequence ID" value="KAJ4433482.1"/>
    <property type="molecule type" value="Genomic_DNA"/>
</dbReference>
<proteinExistence type="predicted"/>
<keyword evidence="2" id="KW-1185">Reference proteome</keyword>
<organism evidence="1 2">
    <name type="scientific">Periplaneta americana</name>
    <name type="common">American cockroach</name>
    <name type="synonym">Blatta americana</name>
    <dbReference type="NCBI Taxonomy" id="6978"/>
    <lineage>
        <taxon>Eukaryota</taxon>
        <taxon>Metazoa</taxon>
        <taxon>Ecdysozoa</taxon>
        <taxon>Arthropoda</taxon>
        <taxon>Hexapoda</taxon>
        <taxon>Insecta</taxon>
        <taxon>Pterygota</taxon>
        <taxon>Neoptera</taxon>
        <taxon>Polyneoptera</taxon>
        <taxon>Dictyoptera</taxon>
        <taxon>Blattodea</taxon>
        <taxon>Blattoidea</taxon>
        <taxon>Blattidae</taxon>
        <taxon>Blattinae</taxon>
        <taxon>Periplaneta</taxon>
    </lineage>
</organism>
<dbReference type="Proteomes" id="UP001148838">
    <property type="component" value="Unassembled WGS sequence"/>
</dbReference>
<evidence type="ECO:0000313" key="2">
    <source>
        <dbReference type="Proteomes" id="UP001148838"/>
    </source>
</evidence>